<evidence type="ECO:0000313" key="3">
    <source>
        <dbReference type="EMBL" id="KJE94754.1"/>
    </source>
</evidence>
<feature type="compositionally biased region" description="Basic and acidic residues" evidence="1">
    <location>
        <begin position="19"/>
        <end position="40"/>
    </location>
</feature>
<reference evidence="4" key="1">
    <citation type="submission" date="2011-02" db="EMBL/GenBank/DDBJ databases">
        <title>The Genome Sequence of Capsaspora owczarzaki ATCC 30864.</title>
        <authorList>
            <person name="Russ C."/>
            <person name="Cuomo C."/>
            <person name="Burger G."/>
            <person name="Gray M.W."/>
            <person name="Holland P.W.H."/>
            <person name="King N."/>
            <person name="Lang F.B.F."/>
            <person name="Roger A.J."/>
            <person name="Ruiz-Trillo I."/>
            <person name="Young S.K."/>
            <person name="Zeng Q."/>
            <person name="Gargeya S."/>
            <person name="Alvarado L."/>
            <person name="Berlin A."/>
            <person name="Chapman S.B."/>
            <person name="Chen Z."/>
            <person name="Freedman E."/>
            <person name="Gellesch M."/>
            <person name="Goldberg J."/>
            <person name="Griggs A."/>
            <person name="Gujja S."/>
            <person name="Heilman E."/>
            <person name="Heiman D."/>
            <person name="Howarth C."/>
            <person name="Mehta T."/>
            <person name="Neiman D."/>
            <person name="Pearson M."/>
            <person name="Roberts A."/>
            <person name="Saif S."/>
            <person name="Shea T."/>
            <person name="Shenoy N."/>
            <person name="Sisk P."/>
            <person name="Stolte C."/>
            <person name="Sykes S."/>
            <person name="White J."/>
            <person name="Yandava C."/>
            <person name="Haas B."/>
            <person name="Nusbaum C."/>
            <person name="Birren B."/>
        </authorList>
    </citation>
    <scope>NUCLEOTIDE SEQUENCE</scope>
    <source>
        <strain evidence="4">ATCC 30864</strain>
    </source>
</reference>
<name>A0A0D2X3R2_CAPO3</name>
<keyword evidence="2" id="KW-0472">Membrane</keyword>
<dbReference type="EMBL" id="KE346367">
    <property type="protein sequence ID" value="KJE94754.1"/>
    <property type="molecule type" value="Genomic_DNA"/>
</dbReference>
<dbReference type="Proteomes" id="UP000008743">
    <property type="component" value="Unassembled WGS sequence"/>
</dbReference>
<feature type="compositionally biased region" description="Polar residues" evidence="1">
    <location>
        <begin position="43"/>
        <end position="55"/>
    </location>
</feature>
<evidence type="ECO:0000313" key="4">
    <source>
        <dbReference type="Proteomes" id="UP000008743"/>
    </source>
</evidence>
<feature type="region of interest" description="Disordered" evidence="1">
    <location>
        <begin position="1"/>
        <end position="62"/>
    </location>
</feature>
<dbReference type="InParanoid" id="A0A0D2X3R2"/>
<keyword evidence="2" id="KW-0812">Transmembrane</keyword>
<evidence type="ECO:0000256" key="1">
    <source>
        <dbReference type="SAM" id="MobiDB-lite"/>
    </source>
</evidence>
<dbReference type="AlphaFoldDB" id="A0A0D2X3R2"/>
<protein>
    <recommendedName>
        <fullName evidence="5">Triple QxxK/R motif-containing protein</fullName>
    </recommendedName>
</protein>
<feature type="transmembrane region" description="Helical" evidence="2">
    <location>
        <begin position="69"/>
        <end position="89"/>
    </location>
</feature>
<evidence type="ECO:0008006" key="5">
    <source>
        <dbReference type="Google" id="ProtNLM"/>
    </source>
</evidence>
<dbReference type="OrthoDB" id="10049402at2759"/>
<proteinExistence type="predicted"/>
<evidence type="ECO:0000256" key="2">
    <source>
        <dbReference type="SAM" id="Phobius"/>
    </source>
</evidence>
<accession>A0A0D2X3R2</accession>
<sequence length="92" mass="9814">MGRSSGLGGGGGGGGGGPDRIDARPIEHYRRSIGRQENRGRSKQATLSIKNTAQIRRTGEKSVTVPKEAYTSLALLALVIVAAGLYWWMHHA</sequence>
<keyword evidence="2" id="KW-1133">Transmembrane helix</keyword>
<keyword evidence="4" id="KW-1185">Reference proteome</keyword>
<feature type="compositionally biased region" description="Gly residues" evidence="1">
    <location>
        <begin position="1"/>
        <end position="18"/>
    </location>
</feature>
<organism evidence="3 4">
    <name type="scientific">Capsaspora owczarzaki (strain ATCC 30864)</name>
    <dbReference type="NCBI Taxonomy" id="595528"/>
    <lineage>
        <taxon>Eukaryota</taxon>
        <taxon>Filasterea</taxon>
        <taxon>Capsaspora</taxon>
    </lineage>
</organism>
<gene>
    <name evidence="3" type="ORF">CAOG_009842</name>
</gene>